<evidence type="ECO:0000313" key="5">
    <source>
        <dbReference type="Proteomes" id="UP001153069"/>
    </source>
</evidence>
<evidence type="ECO:0000259" key="3">
    <source>
        <dbReference type="Pfam" id="PF13460"/>
    </source>
</evidence>
<dbReference type="EMBL" id="CAICTM010001053">
    <property type="protein sequence ID" value="CAB9519880.1"/>
    <property type="molecule type" value="Genomic_DNA"/>
</dbReference>
<comment type="caution">
    <text evidence="4">The sequence shown here is derived from an EMBL/GenBank/DDBJ whole genome shotgun (WGS) entry which is preliminary data.</text>
</comment>
<protein>
    <recommendedName>
        <fullName evidence="3">NAD(P)-binding domain-containing protein</fullName>
    </recommendedName>
</protein>
<dbReference type="AlphaFoldDB" id="A0A9N8HPB3"/>
<evidence type="ECO:0000313" key="4">
    <source>
        <dbReference type="EMBL" id="CAB9519880.1"/>
    </source>
</evidence>
<gene>
    <name evidence="4" type="ORF">SEMRO_1055_G236030.1</name>
</gene>
<dbReference type="OrthoDB" id="2735536at2759"/>
<dbReference type="Pfam" id="PF13460">
    <property type="entry name" value="NAD_binding_10"/>
    <property type="match status" value="1"/>
</dbReference>
<keyword evidence="2" id="KW-0472">Membrane</keyword>
<dbReference type="InterPro" id="IPR016040">
    <property type="entry name" value="NAD(P)-bd_dom"/>
</dbReference>
<dbReference type="InterPro" id="IPR036291">
    <property type="entry name" value="NAD(P)-bd_dom_sf"/>
</dbReference>
<dbReference type="SUPFAM" id="SSF51735">
    <property type="entry name" value="NAD(P)-binding Rossmann-fold domains"/>
    <property type="match status" value="1"/>
</dbReference>
<dbReference type="PANTHER" id="PTHR15020">
    <property type="entry name" value="FLAVIN REDUCTASE-RELATED"/>
    <property type="match status" value="1"/>
</dbReference>
<dbReference type="Proteomes" id="UP001153069">
    <property type="component" value="Unassembled WGS sequence"/>
</dbReference>
<evidence type="ECO:0000256" key="2">
    <source>
        <dbReference type="SAM" id="Phobius"/>
    </source>
</evidence>
<accession>A0A9N8HPB3</accession>
<organism evidence="4 5">
    <name type="scientific">Seminavis robusta</name>
    <dbReference type="NCBI Taxonomy" id="568900"/>
    <lineage>
        <taxon>Eukaryota</taxon>
        <taxon>Sar</taxon>
        <taxon>Stramenopiles</taxon>
        <taxon>Ochrophyta</taxon>
        <taxon>Bacillariophyta</taxon>
        <taxon>Bacillariophyceae</taxon>
        <taxon>Bacillariophycidae</taxon>
        <taxon>Naviculales</taxon>
        <taxon>Naviculaceae</taxon>
        <taxon>Seminavis</taxon>
    </lineage>
</organism>
<sequence>MEKVNSLSSASKGVWVSVLVWMFLIYLQVPTMMTRSYYNIFLGKKLAPPGYRFRPQVILQDEPRVFPSSTFDGILAEIEEEEKGGEEEDEMGPHLNEDDNISEEEEEEEEEEEDPCPQGRVLVVGAAGSVGSSATKMLLEQGFCVRLFVTDNHRQVKKKLQSLFDKNDNQTYFLEMVEGHFGDCSLDGALHSVTHILFAATSHGKSWQVGHHHEVAECAVAAAQVGTIQSMVVMSSAGVGKPYSLGSILYNSWYGDLSSVRNYQGEDTMGSIAVQKEDYVDVSCDDYDGASNQICTRRATAPLNYVILRSGSLEQDGIHDDEQQGIDGFGKTRTAPGMSHVQLARAAVAALIVQGRDADEVTRGEADPRESTALFNMLVQDNDSFYHANRTVTVKDVETVHAQAVADFLNILWALFVGTCLLVVILGAPQGLCLSMTLYIITILMWTWLLSGRTVWDSLESGFQPRSAPFIMKMPGLSLFMGIDQS</sequence>
<proteinExistence type="predicted"/>
<keyword evidence="5" id="KW-1185">Reference proteome</keyword>
<keyword evidence="2" id="KW-0812">Transmembrane</keyword>
<feature type="compositionally biased region" description="Acidic residues" evidence="1">
    <location>
        <begin position="81"/>
        <end position="90"/>
    </location>
</feature>
<feature type="compositionally biased region" description="Acidic residues" evidence="1">
    <location>
        <begin position="98"/>
        <end position="115"/>
    </location>
</feature>
<reference evidence="4" key="1">
    <citation type="submission" date="2020-06" db="EMBL/GenBank/DDBJ databases">
        <authorList>
            <consortium name="Plant Systems Biology data submission"/>
        </authorList>
    </citation>
    <scope>NUCLEOTIDE SEQUENCE</scope>
    <source>
        <strain evidence="4">D6</strain>
    </source>
</reference>
<feature type="region of interest" description="Disordered" evidence="1">
    <location>
        <begin position="81"/>
        <end position="119"/>
    </location>
</feature>
<keyword evidence="2" id="KW-1133">Transmembrane helix</keyword>
<dbReference type="Gene3D" id="3.40.50.720">
    <property type="entry name" value="NAD(P)-binding Rossmann-like Domain"/>
    <property type="match status" value="1"/>
</dbReference>
<feature type="transmembrane region" description="Helical" evidence="2">
    <location>
        <begin position="434"/>
        <end position="456"/>
    </location>
</feature>
<evidence type="ECO:0000256" key="1">
    <source>
        <dbReference type="SAM" id="MobiDB-lite"/>
    </source>
</evidence>
<name>A0A9N8HPB3_9STRA</name>
<feature type="domain" description="NAD(P)-binding" evidence="3">
    <location>
        <begin position="125"/>
        <end position="353"/>
    </location>
</feature>
<feature type="transmembrane region" description="Helical" evidence="2">
    <location>
        <begin position="12"/>
        <end position="29"/>
    </location>
</feature>
<dbReference type="PANTHER" id="PTHR15020:SF11">
    <property type="entry name" value="OS06G0360300 PROTEIN"/>
    <property type="match status" value="1"/>
</dbReference>
<feature type="transmembrane region" description="Helical" evidence="2">
    <location>
        <begin position="408"/>
        <end position="428"/>
    </location>
</feature>